<reference evidence="1" key="1">
    <citation type="submission" date="2021-06" db="EMBL/GenBank/DDBJ databases">
        <authorList>
            <person name="Kallberg Y."/>
            <person name="Tangrot J."/>
            <person name="Rosling A."/>
        </authorList>
    </citation>
    <scope>NUCLEOTIDE SEQUENCE</scope>
    <source>
        <strain evidence="1">CL551</strain>
    </source>
</reference>
<accession>A0A9N9NSL1</accession>
<keyword evidence="2" id="KW-1185">Reference proteome</keyword>
<feature type="non-terminal residue" evidence="1">
    <location>
        <position position="1"/>
    </location>
</feature>
<gene>
    <name evidence="1" type="ORF">AMORRO_LOCUS16350</name>
</gene>
<proteinExistence type="predicted"/>
<dbReference type="Proteomes" id="UP000789342">
    <property type="component" value="Unassembled WGS sequence"/>
</dbReference>
<organism evidence="1 2">
    <name type="scientific">Acaulospora morrowiae</name>
    <dbReference type="NCBI Taxonomy" id="94023"/>
    <lineage>
        <taxon>Eukaryota</taxon>
        <taxon>Fungi</taxon>
        <taxon>Fungi incertae sedis</taxon>
        <taxon>Mucoromycota</taxon>
        <taxon>Glomeromycotina</taxon>
        <taxon>Glomeromycetes</taxon>
        <taxon>Diversisporales</taxon>
        <taxon>Acaulosporaceae</taxon>
        <taxon>Acaulospora</taxon>
    </lineage>
</organism>
<comment type="caution">
    <text evidence="1">The sequence shown here is derived from an EMBL/GenBank/DDBJ whole genome shotgun (WGS) entry which is preliminary data.</text>
</comment>
<dbReference type="AlphaFoldDB" id="A0A9N9NSL1"/>
<dbReference type="EMBL" id="CAJVPV010044213">
    <property type="protein sequence ID" value="CAG8767056.1"/>
    <property type="molecule type" value="Genomic_DNA"/>
</dbReference>
<name>A0A9N9NSL1_9GLOM</name>
<sequence>MPPLPTNVPSVFINAVIENDRGDGELSDLVKNQRNTLLASSLAEKEVVFASVQRIDDKIRNVKAEVLQLIHDRQDEFITLYN</sequence>
<evidence type="ECO:0000313" key="1">
    <source>
        <dbReference type="EMBL" id="CAG8767056.1"/>
    </source>
</evidence>
<evidence type="ECO:0000313" key="2">
    <source>
        <dbReference type="Proteomes" id="UP000789342"/>
    </source>
</evidence>
<protein>
    <submittedName>
        <fullName evidence="1">17618_t:CDS:1</fullName>
    </submittedName>
</protein>